<feature type="compositionally biased region" description="Polar residues" evidence="2">
    <location>
        <begin position="1270"/>
        <end position="1281"/>
    </location>
</feature>
<feature type="coiled-coil region" evidence="1">
    <location>
        <begin position="1460"/>
        <end position="1546"/>
    </location>
</feature>
<dbReference type="OrthoDB" id="3363191at2759"/>
<evidence type="ECO:0000313" key="4">
    <source>
        <dbReference type="Proteomes" id="UP000245768"/>
    </source>
</evidence>
<dbReference type="InParanoid" id="A0A316YXK0"/>
<feature type="region of interest" description="Disordered" evidence="2">
    <location>
        <begin position="1411"/>
        <end position="1443"/>
    </location>
</feature>
<evidence type="ECO:0000313" key="3">
    <source>
        <dbReference type="EMBL" id="PWN92803.1"/>
    </source>
</evidence>
<name>A0A316YXK0_9BASI</name>
<dbReference type="PANTHER" id="PTHR36721:SF1">
    <property type="entry name" value="OS04G0446401 PROTEIN"/>
    <property type="match status" value="1"/>
</dbReference>
<feature type="compositionally biased region" description="Polar residues" evidence="2">
    <location>
        <begin position="350"/>
        <end position="370"/>
    </location>
</feature>
<feature type="region of interest" description="Disordered" evidence="2">
    <location>
        <begin position="1350"/>
        <end position="1392"/>
    </location>
</feature>
<feature type="compositionally biased region" description="Basic and acidic residues" evidence="2">
    <location>
        <begin position="216"/>
        <end position="225"/>
    </location>
</feature>
<gene>
    <name evidence="3" type="ORF">FA10DRAFT_7187</name>
</gene>
<feature type="compositionally biased region" description="Gly residues" evidence="2">
    <location>
        <begin position="1411"/>
        <end position="1425"/>
    </location>
</feature>
<sequence length="2026" mass="211615">MPAAASSSTSTSKIYVSPSSPTRVRASAIPVAAPSSSRLSGPHSSRATIVNHSHLANQSVTLSGISSDMATAAAAAEPSSSRSGLPLYRSNSKRESTLDFLEADGGPRSVRRAEGKRAESEASASLRVIHQARETASRSQFAPQPSSSARPSTSPKTHSSFSSSVRRMFGGRAKSTSQASRPPVIHEAEAQTDRLGRIEETDARPTGIGGVVGRDAAVDARRARDQLQQQQQQQQQQQLQQSKPSKGSSIFAPFRAKTPPRPKVDLEGVEVQRQHHSASAARQSLPAGAGASSPAATSRADGERRSSVLAQQVKRANENGTSSPPSTPVRRTATASPPRSGLGSLRSPERSLTLQALSTAPASPYSSLRRTSGGGGAAPAYLPRLPPDLARLSTDGTLAAAAAAAERPSTASTDEGTGVALSTSPGREEDLSSPSSSNGRKVGPARASVPRMWQGSRNSASLLTTAPENETATETETDMETETETERDAETDADERDGLTGRGLGAHRDDEERHPRDSSSRRFGSSATTGSMSSFKTAKSSPRAQYLEGSLAEAASTPSQPSKSSRQALSLLPGATPAAGAGASGDRSTLSTPRGQLSADTPTKPGVSPLSDLIHNLEQRKYSDYDSELGDSSTRWPPPLAAAPASPRTGRVSRGSANASGDTSNSFGYPEQQAPLHGLDGRDGLDGDFGRERAGDDDDSSPTSIQRRRYTFGDEEANHASSSLARPPAVGSPSSPQLASVAAVSSRGQPRSSRARVSPRRDDNDVDDVFTTDHDHGAEQSISVSEIESNLAAVEAALRRHNLEGSFDPASLRRRIVTPRGVSISMFDDEGRNEFGVIEDDGELSRVTLPPEQESALQNAVKEVRRAISSSQLPQIPNEDDDTEGGGDLETVETREPKQEAQLLTPSRPSVLEDGQGVPRQRESTPMRAARNRQESMQDVEEAYARMCDLVGSAAGFAPSPMQEPAASWRRRSTKSQPTQYRAPAEPGEVPLQERGYALPRERTQSAAPAPPSYLFGPSQGGGGGGSASTGFVNPRVAARQALLRESDALSRAAMMNPASSTTSSSSAALVAGLPGLSEEMGEKVQYLRGRTSNLSTGSRRAASESPPRRRPYQDIDSALVAVGGVGAATATAVPVAMDASSAAVQFGRSRTQTSGSAKSTKRTSATSATGSAVGTGTSPSATAKTQGTPRSSEIESAHPEWQRLRTSPNASRLPLHGLGGGGGGGSGGGSGSGSKRASQASSSIITNSPIIESRAMRNFDGQRRGTRGHVSTSSAQSNQGIGAFLSSASPTPTSNAALRHQQGPTPAGRDSWRDWHRLEDHINRPSSRTSLASNVAVAQALAVAAAANSGGSMSNTPAGGGGSNQGHHHSGTQRAAAHASRHSGQLSSLDGSGGHLSSFFDAGSIASAPGGGAGGGARGTGEAGWGISSPSGNGQQQQSSVNAVYRRHALERDSLLDMLQRSRLDNAELRSRNEQLESDLHQEVTRVLELQRELDLRQEEQAKKEARIGTLESQLEVEHADRVRIAELLEKVQKALDNAASAGARPGILSSPTASSVSILQEDLQPALSRRMLDIPGGSSVSSHAHVGTSSAPTATNGHLPHEHEHLDFDDEDDREVLLHHDDDDDDVGAADDEEDDHEDRRYDSMRSEDFDPIEYRDSSSYEAGGNSLLHPPVEQHHHHHHHHDPAERSPSLHSYPSALGLDVKDDEMRWQLDDEQAPEETGDNTDSEPLPHESEALVPASAPATAPAPASASALATASTHDTGSPLPRPSRMPMSSSTSIPSSIAMSQSTSTGSTVLAGPTSSADRSIEGVRRLPTSPPRSAGLAERFGSGNNPRRMPSTTSTAATSLSTSSPRVVSRNVSISSIPQPVSSRRQPQPQPQQQQQQPPHSPSSSSSAAPSSAMSSADAWRKMSSSSRVTSGGGNTSAGDTSYTAQTVSPVGSFISTFPSSSAAGPAGGGGSSRFVSGLPRRAGGGGGAVGAGAVRGGYYDPRRPPDYDPVDVSVLDALSADGDESRDRQGDVSL</sequence>
<feature type="compositionally biased region" description="Polar residues" evidence="2">
    <location>
        <begin position="655"/>
        <end position="667"/>
    </location>
</feature>
<protein>
    <submittedName>
        <fullName evidence="3">Uncharacterized protein</fullName>
    </submittedName>
</protein>
<feature type="region of interest" description="Disordered" evidence="2">
    <location>
        <begin position="1144"/>
        <end position="1314"/>
    </location>
</feature>
<feature type="compositionally biased region" description="Gly residues" evidence="2">
    <location>
        <begin position="1974"/>
        <end position="1987"/>
    </location>
</feature>
<feature type="compositionally biased region" description="Acidic residues" evidence="2">
    <location>
        <begin position="1624"/>
        <end position="1639"/>
    </location>
</feature>
<feature type="compositionally biased region" description="Polar residues" evidence="2">
    <location>
        <begin position="1928"/>
        <end position="1949"/>
    </location>
</feature>
<feature type="region of interest" description="Disordered" evidence="2">
    <location>
        <begin position="1622"/>
        <end position="1700"/>
    </location>
</feature>
<feature type="compositionally biased region" description="Polar residues" evidence="2">
    <location>
        <begin position="1236"/>
        <end position="1251"/>
    </location>
</feature>
<feature type="region of interest" description="Disordered" evidence="2">
    <location>
        <begin position="1574"/>
        <end position="1607"/>
    </location>
</feature>
<feature type="compositionally biased region" description="Basic and acidic residues" evidence="2">
    <location>
        <begin position="1193"/>
        <end position="1204"/>
    </location>
</feature>
<feature type="compositionally biased region" description="Low complexity" evidence="2">
    <location>
        <begin position="286"/>
        <end position="296"/>
    </location>
</feature>
<feature type="compositionally biased region" description="Basic and acidic residues" evidence="2">
    <location>
        <begin position="1640"/>
        <end position="1661"/>
    </location>
</feature>
<feature type="compositionally biased region" description="Low complexity" evidence="2">
    <location>
        <begin position="1842"/>
        <end position="1908"/>
    </location>
</feature>
<feature type="compositionally biased region" description="Low complexity" evidence="2">
    <location>
        <begin position="1287"/>
        <end position="1298"/>
    </location>
</feature>
<feature type="region of interest" description="Disordered" evidence="2">
    <location>
        <begin position="73"/>
        <end position="767"/>
    </location>
</feature>
<feature type="compositionally biased region" description="Polar residues" evidence="2">
    <location>
        <begin position="137"/>
        <end position="150"/>
    </location>
</feature>
<evidence type="ECO:0000256" key="2">
    <source>
        <dbReference type="SAM" id="MobiDB-lite"/>
    </source>
</evidence>
<feature type="compositionally biased region" description="Low complexity" evidence="2">
    <location>
        <begin position="226"/>
        <end position="241"/>
    </location>
</feature>
<accession>A0A316YXK0</accession>
<dbReference type="PANTHER" id="PTHR36721">
    <property type="entry name" value="PROLINE-RICH FAMILY PROTEIN"/>
    <property type="match status" value="1"/>
</dbReference>
<organism evidence="3 4">
    <name type="scientific">Acaromyces ingoldii</name>
    <dbReference type="NCBI Taxonomy" id="215250"/>
    <lineage>
        <taxon>Eukaryota</taxon>
        <taxon>Fungi</taxon>
        <taxon>Dikarya</taxon>
        <taxon>Basidiomycota</taxon>
        <taxon>Ustilaginomycotina</taxon>
        <taxon>Exobasidiomycetes</taxon>
        <taxon>Exobasidiales</taxon>
        <taxon>Cryptobasidiaceae</taxon>
        <taxon>Acaromyces</taxon>
    </lineage>
</organism>
<feature type="compositionally biased region" description="Low complexity" evidence="2">
    <location>
        <begin position="1154"/>
        <end position="1184"/>
    </location>
</feature>
<keyword evidence="1" id="KW-0175">Coiled coil</keyword>
<dbReference type="Proteomes" id="UP000245768">
    <property type="component" value="Unassembled WGS sequence"/>
</dbReference>
<feature type="region of interest" description="Disordered" evidence="2">
    <location>
        <begin position="956"/>
        <end position="1032"/>
    </location>
</feature>
<dbReference type="RefSeq" id="XP_025380001.1">
    <property type="nucleotide sequence ID" value="XM_025525657.1"/>
</dbReference>
<reference evidence="3 4" key="1">
    <citation type="journal article" date="2018" name="Mol. Biol. Evol.">
        <title>Broad Genomic Sampling Reveals a Smut Pathogenic Ancestry of the Fungal Clade Ustilaginomycotina.</title>
        <authorList>
            <person name="Kijpornyongpan T."/>
            <person name="Mondo S.J."/>
            <person name="Barry K."/>
            <person name="Sandor L."/>
            <person name="Lee J."/>
            <person name="Lipzen A."/>
            <person name="Pangilinan J."/>
            <person name="LaButti K."/>
            <person name="Hainaut M."/>
            <person name="Henrissat B."/>
            <person name="Grigoriev I.V."/>
            <person name="Spatafora J.W."/>
            <person name="Aime M.C."/>
        </authorList>
    </citation>
    <scope>NUCLEOTIDE SEQUENCE [LARGE SCALE GENOMIC DNA]</scope>
    <source>
        <strain evidence="3 4">MCA 4198</strain>
    </source>
</reference>
<feature type="region of interest" description="Disordered" evidence="2">
    <location>
        <begin position="868"/>
        <end position="938"/>
    </location>
</feature>
<feature type="compositionally biased region" description="Acidic residues" evidence="2">
    <location>
        <begin position="1715"/>
        <end position="1728"/>
    </location>
</feature>
<feature type="compositionally biased region" description="Polar residues" evidence="2">
    <location>
        <begin position="521"/>
        <end position="543"/>
    </location>
</feature>
<dbReference type="GeneID" id="37047573"/>
<dbReference type="EMBL" id="KZ819634">
    <property type="protein sequence ID" value="PWN92803.1"/>
    <property type="molecule type" value="Genomic_DNA"/>
</dbReference>
<feature type="compositionally biased region" description="Gly residues" evidence="2">
    <location>
        <begin position="1218"/>
        <end position="1233"/>
    </location>
</feature>
<feature type="compositionally biased region" description="Low complexity" evidence="2">
    <location>
        <begin position="1741"/>
        <end position="1762"/>
    </location>
</feature>
<feature type="region of interest" description="Disordered" evidence="2">
    <location>
        <begin position="1712"/>
        <end position="2026"/>
    </location>
</feature>
<feature type="compositionally biased region" description="Basic and acidic residues" evidence="2">
    <location>
        <begin position="679"/>
        <end position="694"/>
    </location>
</feature>
<feature type="compositionally biased region" description="Low complexity" evidence="2">
    <location>
        <begin position="568"/>
        <end position="585"/>
    </location>
</feature>
<feature type="compositionally biased region" description="Basic and acidic residues" evidence="2">
    <location>
        <begin position="1255"/>
        <end position="1264"/>
    </location>
</feature>
<feature type="compositionally biased region" description="Low complexity" evidence="2">
    <location>
        <begin position="1772"/>
        <end position="1797"/>
    </location>
</feature>
<feature type="compositionally biased region" description="Low complexity" evidence="2">
    <location>
        <begin position="1426"/>
        <end position="1441"/>
    </location>
</feature>
<feature type="compositionally biased region" description="Low complexity" evidence="2">
    <location>
        <begin position="151"/>
        <end position="164"/>
    </location>
</feature>
<feature type="compositionally biased region" description="Basic and acidic residues" evidence="2">
    <location>
        <begin position="111"/>
        <end position="120"/>
    </location>
</feature>
<feature type="compositionally biased region" description="Low complexity" evidence="2">
    <location>
        <begin position="73"/>
        <end position="83"/>
    </location>
</feature>
<feature type="compositionally biased region" description="Polar residues" evidence="2">
    <location>
        <begin position="556"/>
        <end position="567"/>
    </location>
</feature>
<feature type="compositionally biased region" description="Gly residues" evidence="2">
    <location>
        <begin position="1019"/>
        <end position="1028"/>
    </location>
</feature>
<dbReference type="STRING" id="215250.A0A316YXK0"/>
<feature type="compositionally biased region" description="Low complexity" evidence="2">
    <location>
        <begin position="1579"/>
        <end position="1593"/>
    </location>
</feature>
<feature type="compositionally biased region" description="Basic and acidic residues" evidence="2">
    <location>
        <begin position="184"/>
        <end position="203"/>
    </location>
</feature>
<feature type="compositionally biased region" description="Basic and acidic residues" evidence="2">
    <location>
        <begin position="506"/>
        <end position="520"/>
    </location>
</feature>
<keyword evidence="4" id="KW-1185">Reference proteome</keyword>
<feature type="compositionally biased region" description="Basic and acidic residues" evidence="2">
    <location>
        <begin position="2015"/>
        <end position="2026"/>
    </location>
</feature>
<feature type="compositionally biased region" description="Polar residues" evidence="2">
    <location>
        <begin position="586"/>
        <end position="601"/>
    </location>
</feature>
<proteinExistence type="predicted"/>
<feature type="compositionally biased region" description="Basic and acidic residues" evidence="2">
    <location>
        <begin position="615"/>
        <end position="624"/>
    </location>
</feature>
<evidence type="ECO:0000256" key="1">
    <source>
        <dbReference type="SAM" id="Coils"/>
    </source>
</evidence>
<feature type="compositionally biased region" description="Polar residues" evidence="2">
    <location>
        <begin position="409"/>
        <end position="425"/>
    </location>
</feature>
<feature type="region of interest" description="Disordered" evidence="2">
    <location>
        <begin position="1"/>
        <end position="24"/>
    </location>
</feature>
<feature type="region of interest" description="Disordered" evidence="2">
    <location>
        <begin position="1087"/>
        <end position="1116"/>
    </location>
</feature>
<feature type="compositionally biased region" description="Acidic residues" evidence="2">
    <location>
        <begin position="471"/>
        <end position="483"/>
    </location>
</feature>
<feature type="compositionally biased region" description="Acidic residues" evidence="2">
    <location>
        <begin position="878"/>
        <end position="891"/>
    </location>
</feature>
<feature type="compositionally biased region" description="Basic and acidic residues" evidence="2">
    <location>
        <begin position="262"/>
        <end position="273"/>
    </location>
</feature>